<evidence type="ECO:0008006" key="4">
    <source>
        <dbReference type="Google" id="ProtNLM"/>
    </source>
</evidence>
<sequence>MQTPFKLDQHPRRPRALLSEPPAGYFDQLPTRVMARLPRPEEADAPGWAWLLQLPAALRTSLAATVLLGGFAASFWLSGPTQPQPVAAVSLDAVPKTELVSYLLTSGARVESTDLALLAAAHPEMAQGFLHASDDELSEVLADQPSEDAVYF</sequence>
<dbReference type="RefSeq" id="WP_345237536.1">
    <property type="nucleotide sequence ID" value="NZ_BAABGZ010000074.1"/>
</dbReference>
<name>A0ABP8IPZ5_9BACT</name>
<evidence type="ECO:0000256" key="1">
    <source>
        <dbReference type="SAM" id="MobiDB-lite"/>
    </source>
</evidence>
<dbReference type="Proteomes" id="UP001501153">
    <property type="component" value="Unassembled WGS sequence"/>
</dbReference>
<feature type="region of interest" description="Disordered" evidence="1">
    <location>
        <begin position="1"/>
        <end position="21"/>
    </location>
</feature>
<evidence type="ECO:0000313" key="2">
    <source>
        <dbReference type="EMBL" id="GAA4365727.1"/>
    </source>
</evidence>
<protein>
    <recommendedName>
        <fullName evidence="4">Ankyrin repeat domain-containing protein</fullName>
    </recommendedName>
</protein>
<organism evidence="2 3">
    <name type="scientific">Hymenobacter saemangeumensis</name>
    <dbReference type="NCBI Taxonomy" id="1084522"/>
    <lineage>
        <taxon>Bacteria</taxon>
        <taxon>Pseudomonadati</taxon>
        <taxon>Bacteroidota</taxon>
        <taxon>Cytophagia</taxon>
        <taxon>Cytophagales</taxon>
        <taxon>Hymenobacteraceae</taxon>
        <taxon>Hymenobacter</taxon>
    </lineage>
</organism>
<reference evidence="3" key="1">
    <citation type="journal article" date="2019" name="Int. J. Syst. Evol. Microbiol.">
        <title>The Global Catalogue of Microorganisms (GCM) 10K type strain sequencing project: providing services to taxonomists for standard genome sequencing and annotation.</title>
        <authorList>
            <consortium name="The Broad Institute Genomics Platform"/>
            <consortium name="The Broad Institute Genome Sequencing Center for Infectious Disease"/>
            <person name="Wu L."/>
            <person name="Ma J."/>
        </authorList>
    </citation>
    <scope>NUCLEOTIDE SEQUENCE [LARGE SCALE GENOMIC DNA]</scope>
    <source>
        <strain evidence="3">JCM 17923</strain>
    </source>
</reference>
<keyword evidence="3" id="KW-1185">Reference proteome</keyword>
<dbReference type="EMBL" id="BAABGZ010000074">
    <property type="protein sequence ID" value="GAA4365727.1"/>
    <property type="molecule type" value="Genomic_DNA"/>
</dbReference>
<gene>
    <name evidence="2" type="ORF">GCM10023185_36280</name>
</gene>
<comment type="caution">
    <text evidence="2">The sequence shown here is derived from an EMBL/GenBank/DDBJ whole genome shotgun (WGS) entry which is preliminary data.</text>
</comment>
<accession>A0ABP8IPZ5</accession>
<evidence type="ECO:0000313" key="3">
    <source>
        <dbReference type="Proteomes" id="UP001501153"/>
    </source>
</evidence>
<proteinExistence type="predicted"/>